<dbReference type="GO" id="GO:0008236">
    <property type="term" value="F:serine-type peptidase activity"/>
    <property type="evidence" value="ECO:0007669"/>
    <property type="project" value="InterPro"/>
</dbReference>
<keyword evidence="3" id="KW-1185">Reference proteome</keyword>
<dbReference type="Gene3D" id="3.30.750.44">
    <property type="match status" value="1"/>
</dbReference>
<sequence length="320" mass="34618">MHSDEIRTIVDRLAALVSEHYVFPDVGREIADRLTKAAAEGRYDVLTDPEQLSVQVTTDLQIGNQDKHLRLKFHHGEVPDETDPVEEENYWATRAHLDAGGMARVERLPGNIGLLEIKPLLYDPSHAGAALIAAMSLLSATDALILDLRGCLGGSPDQVALVCSHLFDGEPVHLNDLVTPATGTVRQFWTSHVPGPRFGGTKPIWVLTSGSTFSGGEELTYDLQQLGRAKVVGERTGGGAHPRQGFKLHSHLEATVPLHRALNPVSGTNWEGTGITPDLEVPATDAYDIAYREAVDHVLALPATPERLPLLDEARASLVG</sequence>
<protein>
    <submittedName>
        <fullName evidence="2">C-terminal processing protease CtpA/Prc</fullName>
    </submittedName>
</protein>
<feature type="domain" description="Tail specific protease" evidence="1">
    <location>
        <begin position="85"/>
        <end position="282"/>
    </location>
</feature>
<dbReference type="Pfam" id="PF03572">
    <property type="entry name" value="Peptidase_S41"/>
    <property type="match status" value="1"/>
</dbReference>
<proteinExistence type="predicted"/>
<comment type="caution">
    <text evidence="2">The sequence shown here is derived from an EMBL/GenBank/DDBJ whole genome shotgun (WGS) entry which is preliminary data.</text>
</comment>
<gene>
    <name evidence="2" type="ORF">HDA39_001048</name>
</gene>
<dbReference type="SUPFAM" id="SSF52096">
    <property type="entry name" value="ClpP/crotonase"/>
    <property type="match status" value="1"/>
</dbReference>
<dbReference type="PANTHER" id="PTHR11261:SF3">
    <property type="entry name" value="RETINOL-BINDING PROTEIN 3"/>
    <property type="match status" value="1"/>
</dbReference>
<dbReference type="Proteomes" id="UP000549971">
    <property type="component" value="Unassembled WGS sequence"/>
</dbReference>
<organism evidence="2 3">
    <name type="scientific">Kribbella italica</name>
    <dbReference type="NCBI Taxonomy" id="1540520"/>
    <lineage>
        <taxon>Bacteria</taxon>
        <taxon>Bacillati</taxon>
        <taxon>Actinomycetota</taxon>
        <taxon>Actinomycetes</taxon>
        <taxon>Propionibacteriales</taxon>
        <taxon>Kribbellaceae</taxon>
        <taxon>Kribbella</taxon>
    </lineage>
</organism>
<accession>A0A7W9MS78</accession>
<dbReference type="InterPro" id="IPR005151">
    <property type="entry name" value="Tail-specific_protease"/>
</dbReference>
<reference evidence="2 3" key="1">
    <citation type="submission" date="2020-08" db="EMBL/GenBank/DDBJ databases">
        <title>Sequencing the genomes of 1000 actinobacteria strains.</title>
        <authorList>
            <person name="Klenk H.-P."/>
        </authorList>
    </citation>
    <scope>NUCLEOTIDE SEQUENCE [LARGE SCALE GENOMIC DNA]</scope>
    <source>
        <strain evidence="2 3">DSM 28967</strain>
    </source>
</reference>
<dbReference type="InterPro" id="IPR029045">
    <property type="entry name" value="ClpP/crotonase-like_dom_sf"/>
</dbReference>
<dbReference type="CDD" id="cd07563">
    <property type="entry name" value="Peptidase_S41_IRBP"/>
    <property type="match status" value="1"/>
</dbReference>
<dbReference type="SMART" id="SM00245">
    <property type="entry name" value="TSPc"/>
    <property type="match status" value="1"/>
</dbReference>
<dbReference type="EMBL" id="JACHMY010000001">
    <property type="protein sequence ID" value="MBB5834314.1"/>
    <property type="molecule type" value="Genomic_DNA"/>
</dbReference>
<dbReference type="PANTHER" id="PTHR11261">
    <property type="entry name" value="INTERPHOTORECEPTOR RETINOID-BINDING PROTEIN"/>
    <property type="match status" value="1"/>
</dbReference>
<dbReference type="Pfam" id="PF11918">
    <property type="entry name" value="Peptidase_S41_N"/>
    <property type="match status" value="1"/>
</dbReference>
<evidence type="ECO:0000259" key="1">
    <source>
        <dbReference type="SMART" id="SM00245"/>
    </source>
</evidence>
<name>A0A7W9MS78_9ACTN</name>
<keyword evidence="2" id="KW-0378">Hydrolase</keyword>
<evidence type="ECO:0000313" key="3">
    <source>
        <dbReference type="Proteomes" id="UP000549971"/>
    </source>
</evidence>
<dbReference type="GO" id="GO:0006508">
    <property type="term" value="P:proteolysis"/>
    <property type="evidence" value="ECO:0007669"/>
    <property type="project" value="UniProtKB-KW"/>
</dbReference>
<evidence type="ECO:0000313" key="2">
    <source>
        <dbReference type="EMBL" id="MBB5834314.1"/>
    </source>
</evidence>
<dbReference type="AlphaFoldDB" id="A0A7W9MS78"/>
<dbReference type="RefSeq" id="WP_184794089.1">
    <property type="nucleotide sequence ID" value="NZ_JACHMY010000001.1"/>
</dbReference>
<dbReference type="Gene3D" id="3.90.226.10">
    <property type="entry name" value="2-enoyl-CoA Hydratase, Chain A, domain 1"/>
    <property type="match status" value="1"/>
</dbReference>
<keyword evidence="2" id="KW-0645">Protease</keyword>